<dbReference type="NCBIfam" id="NF007158">
    <property type="entry name" value="PRK09593.1"/>
    <property type="match status" value="1"/>
</dbReference>
<evidence type="ECO:0000256" key="2">
    <source>
        <dbReference type="ARBA" id="ARBA00022801"/>
    </source>
</evidence>
<evidence type="ECO:0000256" key="5">
    <source>
        <dbReference type="RuleBase" id="RU003690"/>
    </source>
</evidence>
<gene>
    <name evidence="7" type="ORF">AN965_03110</name>
</gene>
<dbReference type="EMBL" id="LJJD01000007">
    <property type="protein sequence ID" value="KQL58567.1"/>
    <property type="molecule type" value="Genomic_DNA"/>
</dbReference>
<sequence length="488" mass="55880">MKNEITGFDSHFLWGGATAANQVEGAFDKDGKGLSTADMVPYIPKSKRGMNMAMDVTSEYIEDVLAGKREDRFPKRDGVDFYHRYKEDIALFAELGFKVFRLSINWARIFPNGDDAEPNEKGLQFYENVFKELKKYKIEPLVTLSHYETPLALTRKYNGWYSREVIGFFTRYAETVFTRYKDLVKYWLTFNEINVMTHSPYTGGGVLIDRVPNKTSDQIAYQAVHHQFVASALATKLAHEIIPGSQVGCMLARMQTYPVTNHPDDILKAQRDNDLNLFFTDVHAKGEYPSYMNRFFAENEIVIEKEAEDDTILKQYPVDFISFSYYMSISVTTHGDHEDTVGNLVKGAVKNQYLESSDWGWQIDPKGLRVTLRDFHNRYGKPLFIVENGLGAYDTVEADGTIKDTYRIDYLKQHIEQMKEAVKDGVNLLGYTAWGPIDLISMSTSEMSKRYGFIYVDQDDEGNGTLNRSKKASFAWYKNVIATNGEEL</sequence>
<dbReference type="NCBIfam" id="NF007356">
    <property type="entry name" value="PRK09852.1"/>
    <property type="match status" value="1"/>
</dbReference>
<keyword evidence="3 6" id="KW-0326">Glycosidase</keyword>
<evidence type="ECO:0000256" key="4">
    <source>
        <dbReference type="PROSITE-ProRule" id="PRU10055"/>
    </source>
</evidence>
<dbReference type="AlphaFoldDB" id="A0A9D5DQP1"/>
<organism evidence="7 8">
    <name type="scientific">Alkalicoccobacillus plakortidis</name>
    <dbReference type="NCBI Taxonomy" id="444060"/>
    <lineage>
        <taxon>Bacteria</taxon>
        <taxon>Bacillati</taxon>
        <taxon>Bacillota</taxon>
        <taxon>Bacilli</taxon>
        <taxon>Bacillales</taxon>
        <taxon>Bacillaceae</taxon>
        <taxon>Alkalicoccobacillus</taxon>
    </lineage>
</organism>
<dbReference type="InterPro" id="IPR018120">
    <property type="entry name" value="Glyco_hydro_1_AS"/>
</dbReference>
<dbReference type="InterPro" id="IPR001360">
    <property type="entry name" value="Glyco_hydro_1"/>
</dbReference>
<dbReference type="PRINTS" id="PR00131">
    <property type="entry name" value="GLHYDRLASE1"/>
</dbReference>
<evidence type="ECO:0000256" key="3">
    <source>
        <dbReference type="ARBA" id="ARBA00023295"/>
    </source>
</evidence>
<reference evidence="7 8" key="1">
    <citation type="submission" date="2015-09" db="EMBL/GenBank/DDBJ databases">
        <title>Genome sequencing project for genomic taxonomy and phylogenomics of Bacillus-like bacteria.</title>
        <authorList>
            <person name="Liu B."/>
            <person name="Wang J."/>
            <person name="Zhu Y."/>
            <person name="Liu G."/>
            <person name="Chen Q."/>
            <person name="Chen Z."/>
            <person name="Lan J."/>
            <person name="Che J."/>
            <person name="Ge C."/>
            <person name="Shi H."/>
            <person name="Pan Z."/>
            <person name="Liu X."/>
        </authorList>
    </citation>
    <scope>NUCLEOTIDE SEQUENCE [LARGE SCALE GENOMIC DNA]</scope>
    <source>
        <strain evidence="7 8">DSM 19153</strain>
    </source>
</reference>
<dbReference type="FunFam" id="3.20.20.80:FF:000004">
    <property type="entry name" value="Beta-glucosidase 6-phospho-beta-glucosidase"/>
    <property type="match status" value="1"/>
</dbReference>
<evidence type="ECO:0000313" key="7">
    <source>
        <dbReference type="EMBL" id="KQL58567.1"/>
    </source>
</evidence>
<keyword evidence="8" id="KW-1185">Reference proteome</keyword>
<dbReference type="Pfam" id="PF00232">
    <property type="entry name" value="Glyco_hydro_1"/>
    <property type="match status" value="1"/>
</dbReference>
<dbReference type="PROSITE" id="PS00653">
    <property type="entry name" value="GLYCOSYL_HYDROL_F1_2"/>
    <property type="match status" value="1"/>
</dbReference>
<dbReference type="PANTHER" id="PTHR10353:SF122">
    <property type="entry name" value="6-PHOSPHO-BETA-GLUCOSIDASE ASCB-RELATED"/>
    <property type="match status" value="1"/>
</dbReference>
<evidence type="ECO:0000256" key="1">
    <source>
        <dbReference type="ARBA" id="ARBA00010838"/>
    </source>
</evidence>
<evidence type="ECO:0000256" key="6">
    <source>
        <dbReference type="RuleBase" id="RU004468"/>
    </source>
</evidence>
<dbReference type="InterPro" id="IPR017853">
    <property type="entry name" value="GH"/>
</dbReference>
<comment type="caution">
    <text evidence="7">The sequence shown here is derived from an EMBL/GenBank/DDBJ whole genome shotgun (WGS) entry which is preliminary data.</text>
</comment>
<dbReference type="PANTHER" id="PTHR10353">
    <property type="entry name" value="GLYCOSYL HYDROLASE"/>
    <property type="match status" value="1"/>
</dbReference>
<dbReference type="GO" id="GO:0016052">
    <property type="term" value="P:carbohydrate catabolic process"/>
    <property type="evidence" value="ECO:0007669"/>
    <property type="project" value="TreeGrafter"/>
</dbReference>
<dbReference type="SUPFAM" id="SSF51445">
    <property type="entry name" value="(Trans)glycosidases"/>
    <property type="match status" value="1"/>
</dbReference>
<dbReference type="InterPro" id="IPR033132">
    <property type="entry name" value="GH_1_N_CS"/>
</dbReference>
<keyword evidence="2 6" id="KW-0378">Hydrolase</keyword>
<dbReference type="Gene3D" id="3.20.20.80">
    <property type="entry name" value="Glycosidases"/>
    <property type="match status" value="1"/>
</dbReference>
<dbReference type="GO" id="GO:0008422">
    <property type="term" value="F:beta-glucosidase activity"/>
    <property type="evidence" value="ECO:0007669"/>
    <property type="project" value="TreeGrafter"/>
</dbReference>
<feature type="active site" description="Nucleophile" evidence="4">
    <location>
        <position position="387"/>
    </location>
</feature>
<accession>A0A9D5DQP1</accession>
<comment type="similarity">
    <text evidence="1 5">Belongs to the glycosyl hydrolase 1 family.</text>
</comment>
<name>A0A9D5DQP1_9BACI</name>
<protein>
    <submittedName>
        <fullName evidence="7">6-phospho-beta-glucosidase</fullName>
    </submittedName>
</protein>
<evidence type="ECO:0000313" key="8">
    <source>
        <dbReference type="Proteomes" id="UP000051061"/>
    </source>
</evidence>
<dbReference type="PROSITE" id="PS00572">
    <property type="entry name" value="GLYCOSYL_HYDROL_F1_1"/>
    <property type="match status" value="1"/>
</dbReference>
<dbReference type="Proteomes" id="UP000051061">
    <property type="component" value="Unassembled WGS sequence"/>
</dbReference>
<proteinExistence type="inferred from homology"/>
<dbReference type="GO" id="GO:0005829">
    <property type="term" value="C:cytosol"/>
    <property type="evidence" value="ECO:0007669"/>
    <property type="project" value="TreeGrafter"/>
</dbReference>